<evidence type="ECO:0000256" key="4">
    <source>
        <dbReference type="SAM" id="MobiDB-lite"/>
    </source>
</evidence>
<dbReference type="GO" id="GO:0006869">
    <property type="term" value="P:lipid transport"/>
    <property type="evidence" value="ECO:0007669"/>
    <property type="project" value="UniProtKB-KW"/>
</dbReference>
<dbReference type="PANTHER" id="PTHR10972:SF153">
    <property type="entry name" value="OXYSTEROL-BINDING PROTEIN-RELATED PROTEIN 2"/>
    <property type="match status" value="1"/>
</dbReference>
<dbReference type="Gene3D" id="3.30.70.3490">
    <property type="match status" value="1"/>
</dbReference>
<dbReference type="AlphaFoldDB" id="Q4S627"/>
<dbReference type="GO" id="GO:0005829">
    <property type="term" value="C:cytosol"/>
    <property type="evidence" value="ECO:0007669"/>
    <property type="project" value="TreeGrafter"/>
</dbReference>
<evidence type="ECO:0000313" key="5">
    <source>
        <dbReference type="EMBL" id="CAG03905.1"/>
    </source>
</evidence>
<dbReference type="InterPro" id="IPR018494">
    <property type="entry name" value="Oxysterol-bd_CS"/>
</dbReference>
<dbReference type="PANTHER" id="PTHR10972">
    <property type="entry name" value="OXYSTEROL-BINDING PROTEIN-RELATED"/>
    <property type="match status" value="1"/>
</dbReference>
<feature type="region of interest" description="Disordered" evidence="4">
    <location>
        <begin position="264"/>
        <end position="285"/>
    </location>
</feature>
<keyword evidence="1" id="KW-0446">Lipid-binding</keyword>
<keyword evidence="3" id="KW-0813">Transport</keyword>
<keyword evidence="3" id="KW-0445">Lipid transport</keyword>
<dbReference type="GO" id="GO:0005886">
    <property type="term" value="C:plasma membrane"/>
    <property type="evidence" value="ECO:0007669"/>
    <property type="project" value="TreeGrafter"/>
</dbReference>
<evidence type="ECO:0000256" key="1">
    <source>
        <dbReference type="ARBA" id="ARBA00023121"/>
    </source>
</evidence>
<feature type="non-terminal residue" evidence="5">
    <location>
        <position position="468"/>
    </location>
</feature>
<accession>Q4S627</accession>
<dbReference type="InterPro" id="IPR000648">
    <property type="entry name" value="Oxysterol-bd"/>
</dbReference>
<evidence type="ECO:0000256" key="3">
    <source>
        <dbReference type="RuleBase" id="RU003845"/>
    </source>
</evidence>
<feature type="region of interest" description="Disordered" evidence="4">
    <location>
        <begin position="413"/>
        <end position="439"/>
    </location>
</feature>
<protein>
    <recommendedName>
        <fullName evidence="3">Oxysterol-binding protein</fullName>
    </recommendedName>
</protein>
<dbReference type="OrthoDB" id="416222at2759"/>
<gene>
    <name evidence="5" type="ORF">GSTENG00023478001</name>
</gene>
<dbReference type="FunFam" id="2.40.160.120:FF:000005">
    <property type="entry name" value="Oxysterol-binding protein"/>
    <property type="match status" value="1"/>
</dbReference>
<evidence type="ECO:0000256" key="2">
    <source>
        <dbReference type="RuleBase" id="RU003844"/>
    </source>
</evidence>
<dbReference type="InterPro" id="IPR037239">
    <property type="entry name" value="OSBP_sf"/>
</dbReference>
<organism evidence="5">
    <name type="scientific">Tetraodon nigroviridis</name>
    <name type="common">Spotted green pufferfish</name>
    <name type="synonym">Chelonodon nigroviridis</name>
    <dbReference type="NCBI Taxonomy" id="99883"/>
    <lineage>
        <taxon>Eukaryota</taxon>
        <taxon>Metazoa</taxon>
        <taxon>Chordata</taxon>
        <taxon>Craniata</taxon>
        <taxon>Vertebrata</taxon>
        <taxon>Euteleostomi</taxon>
        <taxon>Actinopterygii</taxon>
        <taxon>Neopterygii</taxon>
        <taxon>Teleostei</taxon>
        <taxon>Neoteleostei</taxon>
        <taxon>Acanthomorphata</taxon>
        <taxon>Eupercaria</taxon>
        <taxon>Tetraodontiformes</taxon>
        <taxon>Tetradontoidea</taxon>
        <taxon>Tetraodontidae</taxon>
        <taxon>Tetraodon</taxon>
    </lineage>
</organism>
<proteinExistence type="inferred from homology"/>
<reference evidence="5" key="2">
    <citation type="submission" date="2004-02" db="EMBL/GenBank/DDBJ databases">
        <authorList>
            <consortium name="Genoscope"/>
            <consortium name="Whitehead Institute Centre for Genome Research"/>
        </authorList>
    </citation>
    <scope>NUCLEOTIDE SEQUENCE</scope>
</reference>
<comment type="similarity">
    <text evidence="2">Belongs to the OSBP family.</text>
</comment>
<dbReference type="KEGG" id="tng:GSTEN00023478G001"/>
<name>Q4S627_TETNG</name>
<dbReference type="PROSITE" id="PS01013">
    <property type="entry name" value="OSBP"/>
    <property type="match status" value="1"/>
</dbReference>
<feature type="compositionally biased region" description="Basic and acidic residues" evidence="4">
    <location>
        <begin position="413"/>
        <end position="426"/>
    </location>
</feature>
<dbReference type="EMBL" id="CAAE01014729">
    <property type="protein sequence ID" value="CAG03905.1"/>
    <property type="molecule type" value="Genomic_DNA"/>
</dbReference>
<dbReference type="Gene3D" id="2.40.160.120">
    <property type="match status" value="1"/>
</dbReference>
<dbReference type="SUPFAM" id="SSF144000">
    <property type="entry name" value="Oxysterol-binding protein-like"/>
    <property type="match status" value="1"/>
</dbReference>
<comment type="caution">
    <text evidence="5">The sequence shown here is derived from an EMBL/GenBank/DDBJ whole genome shotgun (WGS) entry which is preliminary data.</text>
</comment>
<dbReference type="GO" id="GO:0015485">
    <property type="term" value="F:cholesterol binding"/>
    <property type="evidence" value="ECO:0007669"/>
    <property type="project" value="TreeGrafter"/>
</dbReference>
<feature type="non-terminal residue" evidence="5">
    <location>
        <position position="1"/>
    </location>
</feature>
<dbReference type="Pfam" id="PF01237">
    <property type="entry name" value="Oxysterol_BP"/>
    <property type="match status" value="2"/>
</dbReference>
<dbReference type="GO" id="GO:0097038">
    <property type="term" value="C:perinuclear endoplasmic reticulum"/>
    <property type="evidence" value="ECO:0007669"/>
    <property type="project" value="TreeGrafter"/>
</dbReference>
<reference evidence="5" key="1">
    <citation type="journal article" date="2004" name="Nature">
        <title>Genome duplication in the teleost fish Tetraodon nigroviridis reveals the early vertebrate proto-karyotype.</title>
        <authorList>
            <person name="Jaillon O."/>
            <person name="Aury J.-M."/>
            <person name="Brunet F."/>
            <person name="Petit J.-L."/>
            <person name="Stange-Thomann N."/>
            <person name="Mauceli E."/>
            <person name="Bouneau L."/>
            <person name="Fischer C."/>
            <person name="Ozouf-Costaz C."/>
            <person name="Bernot A."/>
            <person name="Nicaud S."/>
            <person name="Jaffe D."/>
            <person name="Fisher S."/>
            <person name="Lutfalla G."/>
            <person name="Dossat C."/>
            <person name="Segurens B."/>
            <person name="Dasilva C."/>
            <person name="Salanoubat M."/>
            <person name="Levy M."/>
            <person name="Boudet N."/>
            <person name="Castellano S."/>
            <person name="Anthouard V."/>
            <person name="Jubin C."/>
            <person name="Castelli V."/>
            <person name="Katinka M."/>
            <person name="Vacherie B."/>
            <person name="Biemont C."/>
            <person name="Skalli Z."/>
            <person name="Cattolico L."/>
            <person name="Poulain J."/>
            <person name="De Berardinis V."/>
            <person name="Cruaud C."/>
            <person name="Duprat S."/>
            <person name="Brottier P."/>
            <person name="Coutanceau J.-P."/>
            <person name="Gouzy J."/>
            <person name="Parra G."/>
            <person name="Lardier G."/>
            <person name="Chapple C."/>
            <person name="McKernan K.J."/>
            <person name="McEwan P."/>
            <person name="Bosak S."/>
            <person name="Kellis M."/>
            <person name="Volff J.-N."/>
            <person name="Guigo R."/>
            <person name="Zody M.C."/>
            <person name="Mesirov J."/>
            <person name="Lindblad-Toh K."/>
            <person name="Birren B."/>
            <person name="Nusbaum C."/>
            <person name="Kahn D."/>
            <person name="Robinson-Rechavi M."/>
            <person name="Laudet V."/>
            <person name="Schachter V."/>
            <person name="Quetier F."/>
            <person name="Saurin W."/>
            <person name="Scarpelli C."/>
            <person name="Wincker P."/>
            <person name="Lander E.S."/>
            <person name="Weissenbach J."/>
            <person name="Roest Crollius H."/>
        </authorList>
    </citation>
    <scope>NUCLEOTIDE SEQUENCE [LARGE SCALE GENOMIC DNA]</scope>
</reference>
<sequence length="468" mass="54042">RKSLPAEMISRNNFSVWSILKKCIGMELSKIAMPVVFNEPLSFLQRISEYMEHAHLLHRACSLSDSIDRMQVVAAFAVSAVASQWERTGKPFNPLLGETYELIREDEGYRWISEQVSHHPPVSAFHAQSLKEEFEFHGSIYPKLKFWGKSVEAEPKGTMTLELLRHKEAYTWTNPMCCVHNIILGKLWIEQYGTVEIINHSTGDKCVLTFKPCGMFGKELHRVEGHIQDRSKKKRRVIYGKWTECMYSVEPRVYETYRKSDKRTPLEPKKLTTEPSCEGDETDEMPEAQETVTVIPGSALLWRVTPRPAHSAQVRERERVGGYGECCPEFGAFRQITKMYNFTSFAMTLNELEPGMERLLPPTDCRLRPDIKAMEDGDVGRSSRPKETRRVHPSACCHSCFCSTDAASREKERLEEKQRAARRERSEEEEEWTTRWFQPGTSPHTGAEDWLYAGGYFDRNYTDCPNIY</sequence>